<evidence type="ECO:0000256" key="2">
    <source>
        <dbReference type="ARBA" id="ARBA00022676"/>
    </source>
</evidence>
<dbReference type="PANTHER" id="PTHR43691:SF11">
    <property type="entry name" value="FI09636P-RELATED"/>
    <property type="match status" value="1"/>
</dbReference>
<comment type="similarity">
    <text evidence="1 5">Belongs to the PNP/UDP phosphorylase family.</text>
</comment>
<keyword evidence="2 5" id="KW-0328">Glycosyltransferase</keyword>
<dbReference type="InterPro" id="IPR035994">
    <property type="entry name" value="Nucleoside_phosphorylase_sf"/>
</dbReference>
<accession>A0A4Q5KMJ1</accession>
<dbReference type="Proteomes" id="UP000293465">
    <property type="component" value="Unassembled WGS sequence"/>
</dbReference>
<feature type="active site" description="Proton donor" evidence="5">
    <location>
        <position position="205"/>
    </location>
</feature>
<feature type="binding site" description="in other chain" evidence="5">
    <location>
        <begin position="204"/>
        <end position="205"/>
    </location>
    <ligand>
        <name>a purine D-ribonucleoside</name>
        <dbReference type="ChEBI" id="CHEBI:142355"/>
        <note>ligand shared between dimeric partners</note>
    </ligand>
</feature>
<feature type="binding site" evidence="5">
    <location>
        <position position="5"/>
    </location>
    <ligand>
        <name>a purine D-ribonucleoside</name>
        <dbReference type="ChEBI" id="CHEBI:142355"/>
        <note>ligand shared between dimeric partners</note>
    </ligand>
</feature>
<gene>
    <name evidence="5 7" type="primary">deoD</name>
    <name evidence="7" type="ORF">ERW49_04855</name>
</gene>
<dbReference type="InterPro" id="IPR000845">
    <property type="entry name" value="Nucleoside_phosphorylase_d"/>
</dbReference>
<dbReference type="GO" id="GO:0006152">
    <property type="term" value="P:purine nucleoside catabolic process"/>
    <property type="evidence" value="ECO:0007669"/>
    <property type="project" value="TreeGrafter"/>
</dbReference>
<evidence type="ECO:0000259" key="6">
    <source>
        <dbReference type="Pfam" id="PF01048"/>
    </source>
</evidence>
<evidence type="ECO:0000313" key="8">
    <source>
        <dbReference type="Proteomes" id="UP000293465"/>
    </source>
</evidence>
<dbReference type="GeneID" id="56274358"/>
<dbReference type="NCBIfam" id="NF004489">
    <property type="entry name" value="PRK05819.1"/>
    <property type="match status" value="1"/>
</dbReference>
<comment type="function">
    <text evidence="5">Catalyzes the reversible phosphorolytic breakdown of the N-glycosidic bond in the beta-(deoxy)ribonucleoside molecules, with the formation of the corresponding free purine bases and pentose-1-phosphate.</text>
</comment>
<comment type="caution">
    <text evidence="7">The sequence shown here is derived from an EMBL/GenBank/DDBJ whole genome shotgun (WGS) entry which is preliminary data.</text>
</comment>
<protein>
    <recommendedName>
        <fullName evidence="5">Purine nucleoside phosphorylase DeoD-type</fullName>
        <shortName evidence="5">PNP</shortName>
        <ecNumber evidence="5">2.4.2.1</ecNumber>
    </recommendedName>
</protein>
<evidence type="ECO:0000313" key="7">
    <source>
        <dbReference type="EMBL" id="RYU47681.1"/>
    </source>
</evidence>
<feature type="site" description="Important for catalytic activity" evidence="5">
    <location>
        <position position="218"/>
    </location>
</feature>
<name>A0A4Q5KMJ1_9GAMM</name>
<comment type="catalytic activity">
    <reaction evidence="5">
        <text>a purine 2'-deoxy-D-ribonucleoside + phosphate = a purine nucleobase + 2-deoxy-alpha-D-ribose 1-phosphate</text>
        <dbReference type="Rhea" id="RHEA:36431"/>
        <dbReference type="ChEBI" id="CHEBI:26386"/>
        <dbReference type="ChEBI" id="CHEBI:43474"/>
        <dbReference type="ChEBI" id="CHEBI:57259"/>
        <dbReference type="ChEBI" id="CHEBI:142361"/>
        <dbReference type="EC" id="2.4.2.1"/>
    </reaction>
</comment>
<sequence length="239" mass="26600">MSTPHINAPLDAFADTILMPGDPLRAKLIAETYLENVTQVTDIRGMLGFTGEFKGRRISVMGHGMGAPSASIYFHELMTTYKVKNFIRIGSCGAIHDDVKLKDLIVAIGASTDSRMNRIRFKDNDFAATANYNMLSECVNTLKTTDINYLVGNVFSSDLFYRPDEEQYDLMARYGILGVEMEVNALYTAAAENKCNAVALCTVTDHIKNHQHLTADERRTELHEMINVALDVALKLPTE</sequence>
<dbReference type="PROSITE" id="PS01232">
    <property type="entry name" value="PNP_UDP_1"/>
    <property type="match status" value="1"/>
</dbReference>
<evidence type="ECO:0000256" key="1">
    <source>
        <dbReference type="ARBA" id="ARBA00010456"/>
    </source>
</evidence>
<organism evidence="7 8">
    <name type="scientific">Aliivibrio finisterrensis</name>
    <dbReference type="NCBI Taxonomy" id="511998"/>
    <lineage>
        <taxon>Bacteria</taxon>
        <taxon>Pseudomonadati</taxon>
        <taxon>Pseudomonadota</taxon>
        <taxon>Gammaproteobacteria</taxon>
        <taxon>Vibrionales</taxon>
        <taxon>Vibrionaceae</taxon>
        <taxon>Aliivibrio</taxon>
    </lineage>
</organism>
<dbReference type="EMBL" id="SEZJ01000003">
    <property type="protein sequence ID" value="RYU47681.1"/>
    <property type="molecule type" value="Genomic_DNA"/>
</dbReference>
<dbReference type="OrthoDB" id="9782889at2"/>
<comment type="catalytic activity">
    <reaction evidence="4">
        <text>uridine + phosphate = alpha-D-ribose 1-phosphate + uracil</text>
        <dbReference type="Rhea" id="RHEA:24388"/>
        <dbReference type="ChEBI" id="CHEBI:16704"/>
        <dbReference type="ChEBI" id="CHEBI:17568"/>
        <dbReference type="ChEBI" id="CHEBI:43474"/>
        <dbReference type="ChEBI" id="CHEBI:57720"/>
        <dbReference type="EC" id="2.4.2.3"/>
    </reaction>
</comment>
<dbReference type="PANTHER" id="PTHR43691">
    <property type="entry name" value="URIDINE PHOSPHORYLASE"/>
    <property type="match status" value="1"/>
</dbReference>
<evidence type="ECO:0000256" key="5">
    <source>
        <dbReference type="HAMAP-Rule" id="MF_01627"/>
    </source>
</evidence>
<feature type="domain" description="Nucleoside phosphorylase" evidence="6">
    <location>
        <begin position="17"/>
        <end position="218"/>
    </location>
</feature>
<evidence type="ECO:0000256" key="4">
    <source>
        <dbReference type="ARBA" id="ARBA00048447"/>
    </source>
</evidence>
<feature type="binding site" evidence="5">
    <location>
        <position position="44"/>
    </location>
    <ligand>
        <name>phosphate</name>
        <dbReference type="ChEBI" id="CHEBI:43474"/>
        <note>ligand shared between dimeric partners</note>
    </ligand>
</feature>
<dbReference type="InterPro" id="IPR004402">
    <property type="entry name" value="DeoD-type"/>
</dbReference>
<dbReference type="GO" id="GO:0004850">
    <property type="term" value="F:uridine phosphorylase activity"/>
    <property type="evidence" value="ECO:0007669"/>
    <property type="project" value="UniProtKB-EC"/>
</dbReference>
<dbReference type="GO" id="GO:0005829">
    <property type="term" value="C:cytosol"/>
    <property type="evidence" value="ECO:0007669"/>
    <property type="project" value="TreeGrafter"/>
</dbReference>
<dbReference type="SUPFAM" id="SSF53167">
    <property type="entry name" value="Purine and uridine phosphorylases"/>
    <property type="match status" value="1"/>
</dbReference>
<feature type="binding site" description="in other chain" evidence="5">
    <location>
        <position position="25"/>
    </location>
    <ligand>
        <name>phosphate</name>
        <dbReference type="ChEBI" id="CHEBI:43474"/>
        <note>ligand shared between dimeric partners</note>
    </ligand>
</feature>
<reference evidence="7 8" key="1">
    <citation type="submission" date="2019-02" db="EMBL/GenBank/DDBJ databases">
        <title>Genome sequences of Aliivibrio finisterrensis strains from farmed Atlantic salmon.</title>
        <authorList>
            <person name="Bowman J.P."/>
        </authorList>
    </citation>
    <scope>NUCLEOTIDE SEQUENCE [LARGE SCALE GENOMIC DNA]</scope>
    <source>
        <strain evidence="7 8">A32</strain>
    </source>
</reference>
<proteinExistence type="inferred from homology"/>
<dbReference type="Gene3D" id="3.40.50.1580">
    <property type="entry name" value="Nucleoside phosphorylase domain"/>
    <property type="match status" value="1"/>
</dbReference>
<dbReference type="RefSeq" id="WP_130086553.1">
    <property type="nucleotide sequence ID" value="NZ_SEZJ01000003.1"/>
</dbReference>
<feature type="binding site" description="in other chain" evidence="5">
    <location>
        <position position="21"/>
    </location>
    <ligand>
        <name>phosphate</name>
        <dbReference type="ChEBI" id="CHEBI:43474"/>
        <note>ligand shared between dimeric partners</note>
    </ligand>
</feature>
<dbReference type="NCBIfam" id="NF009914">
    <property type="entry name" value="PRK13374.1"/>
    <property type="match status" value="1"/>
</dbReference>
<dbReference type="CDD" id="cd09006">
    <property type="entry name" value="PNP_EcPNPI-like"/>
    <property type="match status" value="1"/>
</dbReference>
<comment type="subunit">
    <text evidence="5">Homohexamer; trimer of homodimers.</text>
</comment>
<dbReference type="AlphaFoldDB" id="A0A4Q5KMJ1"/>
<dbReference type="GO" id="GO:0004731">
    <property type="term" value="F:purine-nucleoside phosphorylase activity"/>
    <property type="evidence" value="ECO:0007669"/>
    <property type="project" value="UniProtKB-UniRule"/>
</dbReference>
<dbReference type="NCBIfam" id="TIGR00107">
    <property type="entry name" value="deoD"/>
    <property type="match status" value="1"/>
</dbReference>
<dbReference type="EC" id="2.4.2.1" evidence="5"/>
<comment type="catalytic activity">
    <reaction evidence="5">
        <text>a purine D-ribonucleoside + phosphate = a purine nucleobase + alpha-D-ribose 1-phosphate</text>
        <dbReference type="Rhea" id="RHEA:19805"/>
        <dbReference type="ChEBI" id="CHEBI:26386"/>
        <dbReference type="ChEBI" id="CHEBI:43474"/>
        <dbReference type="ChEBI" id="CHEBI:57720"/>
        <dbReference type="ChEBI" id="CHEBI:142355"/>
        <dbReference type="EC" id="2.4.2.1"/>
    </reaction>
</comment>
<dbReference type="Pfam" id="PF01048">
    <property type="entry name" value="PNP_UDP_1"/>
    <property type="match status" value="1"/>
</dbReference>
<feature type="binding site" description="in other chain" evidence="5">
    <location>
        <begin position="180"/>
        <end position="182"/>
    </location>
    <ligand>
        <name>a purine D-ribonucleoside</name>
        <dbReference type="ChEBI" id="CHEBI:142355"/>
        <note>ligand shared between dimeric partners</note>
    </ligand>
</feature>
<dbReference type="InterPro" id="IPR018016">
    <property type="entry name" value="Nucleoside_phosphorylase_CS"/>
</dbReference>
<evidence type="ECO:0000256" key="3">
    <source>
        <dbReference type="ARBA" id="ARBA00022679"/>
    </source>
</evidence>
<keyword evidence="3 5" id="KW-0808">Transferase</keyword>
<feature type="binding site" description="in other chain" evidence="5">
    <location>
        <begin position="88"/>
        <end position="91"/>
    </location>
    <ligand>
        <name>phosphate</name>
        <dbReference type="ChEBI" id="CHEBI:43474"/>
        <note>ligand shared between dimeric partners</note>
    </ligand>
</feature>
<dbReference type="HAMAP" id="MF_01627">
    <property type="entry name" value="Pur_nucleosid_phosp"/>
    <property type="match status" value="1"/>
</dbReference>